<keyword evidence="4" id="KW-1185">Reference proteome</keyword>
<dbReference type="PANTHER" id="PTHR43568">
    <property type="entry name" value="P PROTEIN"/>
    <property type="match status" value="1"/>
</dbReference>
<evidence type="ECO:0000313" key="4">
    <source>
        <dbReference type="Proteomes" id="UP001159641"/>
    </source>
</evidence>
<protein>
    <submittedName>
        <fullName evidence="3">Uncharacterized protein</fullName>
    </submittedName>
</protein>
<sequence>MHRGPSLGSHMGSEVSVTSVSPGVPPGIGTLDLLPHPLPPRPPRMVPEDQRLAAAIILVVWVSAIASSLIDNIPFTATMGRIVNAWYDSIKVGTGTSGPVTAPGVPGVLGVHEHSSWLDSR</sequence>
<evidence type="ECO:0000313" key="3">
    <source>
        <dbReference type="EMBL" id="KAJ8777807.1"/>
    </source>
</evidence>
<proteinExistence type="predicted"/>
<reference evidence="3 4" key="1">
    <citation type="submission" date="2022-11" db="EMBL/GenBank/DDBJ databases">
        <title>Whole genome sequence of Eschrichtius robustus ER-17-0199.</title>
        <authorList>
            <person name="Bruniche-Olsen A."/>
            <person name="Black A.N."/>
            <person name="Fields C.J."/>
            <person name="Walden K."/>
            <person name="Dewoody J.A."/>
        </authorList>
    </citation>
    <scope>NUCLEOTIDE SEQUENCE [LARGE SCALE GENOMIC DNA]</scope>
    <source>
        <strain evidence="3">ER-17-0199</strain>
        <tissue evidence="3">Blubber</tissue>
    </source>
</reference>
<organism evidence="3 4">
    <name type="scientific">Eschrichtius robustus</name>
    <name type="common">California gray whale</name>
    <name type="synonym">Eschrichtius gibbosus</name>
    <dbReference type="NCBI Taxonomy" id="9764"/>
    <lineage>
        <taxon>Eukaryota</taxon>
        <taxon>Metazoa</taxon>
        <taxon>Chordata</taxon>
        <taxon>Craniata</taxon>
        <taxon>Vertebrata</taxon>
        <taxon>Euteleostomi</taxon>
        <taxon>Mammalia</taxon>
        <taxon>Eutheria</taxon>
        <taxon>Laurasiatheria</taxon>
        <taxon>Artiodactyla</taxon>
        <taxon>Whippomorpha</taxon>
        <taxon>Cetacea</taxon>
        <taxon>Mysticeti</taxon>
        <taxon>Eschrichtiidae</taxon>
        <taxon>Eschrichtius</taxon>
    </lineage>
</organism>
<evidence type="ECO:0000256" key="2">
    <source>
        <dbReference type="SAM" id="Phobius"/>
    </source>
</evidence>
<feature type="region of interest" description="Disordered" evidence="1">
    <location>
        <begin position="1"/>
        <end position="42"/>
    </location>
</feature>
<comment type="caution">
    <text evidence="3">The sequence shown here is derived from an EMBL/GenBank/DDBJ whole genome shotgun (WGS) entry which is preliminary data.</text>
</comment>
<keyword evidence="2" id="KW-1133">Transmembrane helix</keyword>
<keyword evidence="2" id="KW-0472">Membrane</keyword>
<gene>
    <name evidence="3" type="ORF">J1605_014160</name>
</gene>
<dbReference type="GO" id="GO:0033162">
    <property type="term" value="C:melanosome membrane"/>
    <property type="evidence" value="ECO:0007669"/>
    <property type="project" value="TreeGrafter"/>
</dbReference>
<evidence type="ECO:0000256" key="1">
    <source>
        <dbReference type="SAM" id="MobiDB-lite"/>
    </source>
</evidence>
<dbReference type="GO" id="GO:0030318">
    <property type="term" value="P:melanocyte differentiation"/>
    <property type="evidence" value="ECO:0007669"/>
    <property type="project" value="TreeGrafter"/>
</dbReference>
<dbReference type="GO" id="GO:0042438">
    <property type="term" value="P:melanin biosynthetic process"/>
    <property type="evidence" value="ECO:0007669"/>
    <property type="project" value="TreeGrafter"/>
</dbReference>
<feature type="transmembrane region" description="Helical" evidence="2">
    <location>
        <begin position="52"/>
        <end position="70"/>
    </location>
</feature>
<dbReference type="InterPro" id="IPR051475">
    <property type="entry name" value="Diverse_Ion_Transporter"/>
</dbReference>
<name>A0AB34GER0_ESCRO</name>
<keyword evidence="2" id="KW-0812">Transmembrane</keyword>
<accession>A0AB34GER0</accession>
<dbReference type="AlphaFoldDB" id="A0AB34GER0"/>
<dbReference type="PANTHER" id="PTHR43568:SF1">
    <property type="entry name" value="P PROTEIN"/>
    <property type="match status" value="1"/>
</dbReference>
<dbReference type="EMBL" id="JAIQCJ010002289">
    <property type="protein sequence ID" value="KAJ8777807.1"/>
    <property type="molecule type" value="Genomic_DNA"/>
</dbReference>
<dbReference type="Proteomes" id="UP001159641">
    <property type="component" value="Unassembled WGS sequence"/>
</dbReference>
<feature type="compositionally biased region" description="Low complexity" evidence="1">
    <location>
        <begin position="12"/>
        <end position="35"/>
    </location>
</feature>